<keyword evidence="3" id="KW-1185">Reference proteome</keyword>
<dbReference type="EMBL" id="NHYE01005660">
    <property type="protein sequence ID" value="PPQ64924.1"/>
    <property type="molecule type" value="Genomic_DNA"/>
</dbReference>
<dbReference type="SUPFAM" id="SSF52047">
    <property type="entry name" value="RNI-like"/>
    <property type="match status" value="1"/>
</dbReference>
<evidence type="ECO:0000313" key="2">
    <source>
        <dbReference type="EMBL" id="PPQ64924.1"/>
    </source>
</evidence>
<name>A0A409VF87_9AGAR</name>
<dbReference type="SUPFAM" id="SSF81383">
    <property type="entry name" value="F-box domain"/>
    <property type="match status" value="1"/>
</dbReference>
<evidence type="ECO:0000313" key="3">
    <source>
        <dbReference type="Proteomes" id="UP000284706"/>
    </source>
</evidence>
<protein>
    <submittedName>
        <fullName evidence="2">Uncharacterized protein</fullName>
    </submittedName>
</protein>
<reference evidence="2 3" key="1">
    <citation type="journal article" date="2018" name="Evol. Lett.">
        <title>Horizontal gene cluster transfer increased hallucinogenic mushroom diversity.</title>
        <authorList>
            <person name="Reynolds H.T."/>
            <person name="Vijayakumar V."/>
            <person name="Gluck-Thaler E."/>
            <person name="Korotkin H.B."/>
            <person name="Matheny P.B."/>
            <person name="Slot J.C."/>
        </authorList>
    </citation>
    <scope>NUCLEOTIDE SEQUENCE [LARGE SCALE GENOMIC DNA]</scope>
    <source>
        <strain evidence="2 3">SRW20</strain>
    </source>
</reference>
<dbReference type="InParanoid" id="A0A409VF87"/>
<dbReference type="Gene3D" id="1.20.1280.50">
    <property type="match status" value="1"/>
</dbReference>
<dbReference type="STRING" id="231916.A0A409VF87"/>
<evidence type="ECO:0000256" key="1">
    <source>
        <dbReference type="SAM" id="MobiDB-lite"/>
    </source>
</evidence>
<dbReference type="AlphaFoldDB" id="A0A409VF87"/>
<gene>
    <name evidence="2" type="ORF">CVT26_015644</name>
</gene>
<dbReference type="OrthoDB" id="3023006at2759"/>
<accession>A0A409VF87</accession>
<feature type="compositionally biased region" description="Basic residues" evidence="1">
    <location>
        <begin position="27"/>
        <end position="37"/>
    </location>
</feature>
<sequence length="496" mass="56899">MAIPEWVSAIRLRNPFSVSSAPEQPKPRPRRARPPRRKVSEVIEQPPDGPDYISCLPPEMLAYIFSLSLQIRHLPSEIPFEITLSHVCGLWRGVALNTPNLWTRIQVYSLRSSDSLSNYLHRSGSRLPLDILIDTYSFEKSTRLMSKKQLALVRALSNKLVSEIHRIRKLSLFCFYKSTATLILSKLRQSSALCLEQLIVNHDLPRHRATLNSPPVQKITIFEGGAPQLTYLATDMPNVVPFTSALWNLTTLHLHSFNEESQLTYASFVEVLKAPRSLQYLSIQGRIQITSWPLHSTAPDFELTCLKALRLLDDAMMAVRVLLSMSAPNMESLWLHISPREFQSFFDSSQMQTAVGQDKFRSLKYLTLPNHNFRTLGSFATAFPTVTHFHALYPSFWNPKEMQQTLKTKWALLDTIIFSRTRENKTEAFYAGLQDVLVHRRGSGHPIKKMLVDSDLFNMLLKSAPKIIKQVDVDVISPHNYHEIWWNKVDRLEQDL</sequence>
<organism evidence="2 3">
    <name type="scientific">Gymnopilus dilepis</name>
    <dbReference type="NCBI Taxonomy" id="231916"/>
    <lineage>
        <taxon>Eukaryota</taxon>
        <taxon>Fungi</taxon>
        <taxon>Dikarya</taxon>
        <taxon>Basidiomycota</taxon>
        <taxon>Agaricomycotina</taxon>
        <taxon>Agaricomycetes</taxon>
        <taxon>Agaricomycetidae</taxon>
        <taxon>Agaricales</taxon>
        <taxon>Agaricineae</taxon>
        <taxon>Hymenogastraceae</taxon>
        <taxon>Gymnopilus</taxon>
    </lineage>
</organism>
<comment type="caution">
    <text evidence="2">The sequence shown here is derived from an EMBL/GenBank/DDBJ whole genome shotgun (WGS) entry which is preliminary data.</text>
</comment>
<dbReference type="Proteomes" id="UP000284706">
    <property type="component" value="Unassembled WGS sequence"/>
</dbReference>
<dbReference type="InterPro" id="IPR036047">
    <property type="entry name" value="F-box-like_dom_sf"/>
</dbReference>
<dbReference type="InterPro" id="IPR032675">
    <property type="entry name" value="LRR_dom_sf"/>
</dbReference>
<proteinExistence type="predicted"/>
<dbReference type="Gene3D" id="3.80.10.10">
    <property type="entry name" value="Ribonuclease Inhibitor"/>
    <property type="match status" value="1"/>
</dbReference>
<feature type="region of interest" description="Disordered" evidence="1">
    <location>
        <begin position="17"/>
        <end position="46"/>
    </location>
</feature>